<dbReference type="AlphaFoldDB" id="A0A3B4CAN0"/>
<dbReference type="Proteomes" id="UP001501920">
    <property type="component" value="Chromosome 21"/>
</dbReference>
<dbReference type="InterPro" id="IPR050934">
    <property type="entry name" value="ITIH"/>
</dbReference>
<evidence type="ECO:0000313" key="3">
    <source>
        <dbReference type="Proteomes" id="UP001501920"/>
    </source>
</evidence>
<accession>A0A3B4CAN0</accession>
<protein>
    <recommendedName>
        <fullName evidence="1">VIT domain-containing protein</fullName>
    </recommendedName>
</protein>
<dbReference type="PANTHER" id="PTHR10338:SF119">
    <property type="entry name" value="INTER-ALPHA-TRYPSIN INHIBITOR HEAVY CHAIN H4"/>
    <property type="match status" value="1"/>
</dbReference>
<dbReference type="Ensembl" id="ENSPNAT00000015216.2">
    <property type="protein sequence ID" value="ENSPNAP00000008997.2"/>
    <property type="gene ID" value="ENSPNAG00000014574.2"/>
</dbReference>
<feature type="domain" description="VIT" evidence="1">
    <location>
        <begin position="17"/>
        <end position="146"/>
    </location>
</feature>
<evidence type="ECO:0000313" key="2">
    <source>
        <dbReference type="Ensembl" id="ENSPNAP00000008997.2"/>
    </source>
</evidence>
<reference evidence="2" key="3">
    <citation type="submission" date="2025-09" db="UniProtKB">
        <authorList>
            <consortium name="Ensembl"/>
        </authorList>
    </citation>
    <scope>IDENTIFICATION</scope>
</reference>
<dbReference type="GeneTree" id="ENSGT00940000154554"/>
<organism evidence="2 3">
    <name type="scientific">Pygocentrus nattereri</name>
    <name type="common">Red-bellied piranha</name>
    <dbReference type="NCBI Taxonomy" id="42514"/>
    <lineage>
        <taxon>Eukaryota</taxon>
        <taxon>Metazoa</taxon>
        <taxon>Chordata</taxon>
        <taxon>Craniata</taxon>
        <taxon>Vertebrata</taxon>
        <taxon>Euteleostomi</taxon>
        <taxon>Actinopterygii</taxon>
        <taxon>Neopterygii</taxon>
        <taxon>Teleostei</taxon>
        <taxon>Ostariophysi</taxon>
        <taxon>Characiformes</taxon>
        <taxon>Characoidei</taxon>
        <taxon>Pygocentrus</taxon>
    </lineage>
</organism>
<dbReference type="PANTHER" id="PTHR10338">
    <property type="entry name" value="INTER-ALPHA-TRYPSIN INHIBITOR HEAVY CHAIN FAMILY MEMBER"/>
    <property type="match status" value="1"/>
</dbReference>
<dbReference type="Pfam" id="PF08487">
    <property type="entry name" value="VIT"/>
    <property type="match status" value="1"/>
</dbReference>
<dbReference type="PROSITE" id="PS51468">
    <property type="entry name" value="VIT"/>
    <property type="match status" value="1"/>
</dbReference>
<proteinExistence type="predicted"/>
<reference evidence="2" key="2">
    <citation type="submission" date="2025-08" db="UniProtKB">
        <authorList>
            <consortium name="Ensembl"/>
        </authorList>
    </citation>
    <scope>IDENTIFICATION</scope>
</reference>
<evidence type="ECO:0000259" key="1">
    <source>
        <dbReference type="PROSITE" id="PS51468"/>
    </source>
</evidence>
<dbReference type="InterPro" id="IPR013694">
    <property type="entry name" value="VIT"/>
</dbReference>
<dbReference type="SMART" id="SM00609">
    <property type="entry name" value="VIT"/>
    <property type="match status" value="1"/>
</dbReference>
<dbReference type="STRING" id="42514.ENSPNAP00000008997"/>
<name>A0A3B4CAN0_PYGNA</name>
<sequence>VFPCFCGRLEMAGRQSAQLMRAVNTALMRDIDIYSFHINSTVTSRYAVTVITSHVSNRLRESSEVHFQVKIPRNAFISKFRMTMEGKTYDGVVKEKEEAQRQYSQAVSRGESAGMVRYLGRTLEEFKTSVAVAASSKVTFELTYEELLIRRLGKYQLLINAQPMQPVADFKVKLKASLSLRCSPRRTGSPSGSWFLSRFLPLLGSFSLPLLPPGDFL</sequence>
<keyword evidence="3" id="KW-1185">Reference proteome</keyword>
<reference evidence="2 3" key="1">
    <citation type="submission" date="2020-10" db="EMBL/GenBank/DDBJ databases">
        <title>Pygocentrus nattereri (red-bellied piranha) genome, fPygNat1, primary haplotype.</title>
        <authorList>
            <person name="Myers G."/>
            <person name="Meyer A."/>
            <person name="Karagic N."/>
            <person name="Pippel M."/>
            <person name="Winkler S."/>
            <person name="Tracey A."/>
            <person name="Wood J."/>
            <person name="Formenti G."/>
            <person name="Howe K."/>
            <person name="Fedrigo O."/>
            <person name="Jarvis E.D."/>
        </authorList>
    </citation>
    <scope>NUCLEOTIDE SEQUENCE [LARGE SCALE GENOMIC DNA]</scope>
</reference>